<comment type="caution">
    <text evidence="2">The sequence shown here is derived from an EMBL/GenBank/DDBJ whole genome shotgun (WGS) entry which is preliminary data.</text>
</comment>
<dbReference type="Gene3D" id="1.10.10.10">
    <property type="entry name" value="Winged helix-like DNA-binding domain superfamily/Winged helix DNA-binding domain"/>
    <property type="match status" value="1"/>
</dbReference>
<dbReference type="Proteomes" id="UP000319375">
    <property type="component" value="Unassembled WGS sequence"/>
</dbReference>
<dbReference type="PANTHER" id="PTHR33164:SF99">
    <property type="entry name" value="MARR FAMILY REGULATORY PROTEIN"/>
    <property type="match status" value="1"/>
</dbReference>
<dbReference type="SUPFAM" id="SSF46785">
    <property type="entry name" value="Winged helix' DNA-binding domain"/>
    <property type="match status" value="1"/>
</dbReference>
<dbReference type="PROSITE" id="PS50995">
    <property type="entry name" value="HTH_MARR_2"/>
    <property type="match status" value="1"/>
</dbReference>
<dbReference type="PANTHER" id="PTHR33164">
    <property type="entry name" value="TRANSCRIPTIONAL REGULATOR, MARR FAMILY"/>
    <property type="match status" value="1"/>
</dbReference>
<evidence type="ECO:0000313" key="3">
    <source>
        <dbReference type="Proteomes" id="UP000319375"/>
    </source>
</evidence>
<dbReference type="AlphaFoldDB" id="A0A5C5S310"/>
<dbReference type="InterPro" id="IPR036390">
    <property type="entry name" value="WH_DNA-bd_sf"/>
</dbReference>
<gene>
    <name evidence="2" type="ORF">FK530_09825</name>
</gene>
<protein>
    <submittedName>
        <fullName evidence="2">Winged helix-turn-helix transcriptional regulator</fullName>
    </submittedName>
</protein>
<dbReference type="SMART" id="SM00347">
    <property type="entry name" value="HTH_MARR"/>
    <property type="match status" value="1"/>
</dbReference>
<accession>A0A5C5S310</accession>
<feature type="domain" description="HTH marR-type" evidence="1">
    <location>
        <begin position="1"/>
        <end position="147"/>
    </location>
</feature>
<dbReference type="GO" id="GO:0006950">
    <property type="term" value="P:response to stress"/>
    <property type="evidence" value="ECO:0007669"/>
    <property type="project" value="TreeGrafter"/>
</dbReference>
<evidence type="ECO:0000313" key="2">
    <source>
        <dbReference type="EMBL" id="TWS29100.1"/>
    </source>
</evidence>
<sequence length="155" mass="16614">MSPVRLRLVAEHEETCDFGWSVGVLNKAYAEAVAPILDRIPRGVRGYQTLYAAATYDLPTQLALAEYLLIDKSVMPYVVDDLVGAGLVRREPSPTDRRARRVVPTDAGLATLREVGVAVAAAEAELLGPLSPDDAEALRRAVAIVARASRDGCDG</sequence>
<name>A0A5C5S310_9ACTN</name>
<dbReference type="PRINTS" id="PR00598">
    <property type="entry name" value="HTHMARR"/>
</dbReference>
<dbReference type="Pfam" id="PF12802">
    <property type="entry name" value="MarR_2"/>
    <property type="match status" value="1"/>
</dbReference>
<dbReference type="InterPro" id="IPR036388">
    <property type="entry name" value="WH-like_DNA-bd_sf"/>
</dbReference>
<organism evidence="2 3">
    <name type="scientific">Tsukamurella conjunctivitidis</name>
    <dbReference type="NCBI Taxonomy" id="2592068"/>
    <lineage>
        <taxon>Bacteria</taxon>
        <taxon>Bacillati</taxon>
        <taxon>Actinomycetota</taxon>
        <taxon>Actinomycetes</taxon>
        <taxon>Mycobacteriales</taxon>
        <taxon>Tsukamurellaceae</taxon>
        <taxon>Tsukamurella</taxon>
    </lineage>
</organism>
<reference evidence="2 3" key="1">
    <citation type="submission" date="2019-06" db="EMBL/GenBank/DDBJ databases">
        <title>Tsukamurella conjunctivitidis sp. nov., Tsukamurella assacharolytica sp. nov. and Tsukamurella sputae sp. nov. isolated from patients with conjunctivitis, bacteraemia (lymphoma) and respiratory infection (sputum) in Hong Kong.</title>
        <authorList>
            <person name="Teng J.L.L."/>
            <person name="Lee H.H."/>
            <person name="Fong J.Y.H."/>
            <person name="Fok K.M.N."/>
            <person name="Lau S.K.P."/>
            <person name="Woo P.C.Y."/>
        </authorList>
    </citation>
    <scope>NUCLEOTIDE SEQUENCE [LARGE SCALE GENOMIC DNA]</scope>
    <source>
        <strain evidence="2 3">HKU72</strain>
    </source>
</reference>
<dbReference type="InterPro" id="IPR000835">
    <property type="entry name" value="HTH_MarR-typ"/>
</dbReference>
<evidence type="ECO:0000259" key="1">
    <source>
        <dbReference type="PROSITE" id="PS50995"/>
    </source>
</evidence>
<dbReference type="EMBL" id="VIGX01000004">
    <property type="protein sequence ID" value="TWS29100.1"/>
    <property type="molecule type" value="Genomic_DNA"/>
</dbReference>
<dbReference type="InterPro" id="IPR039422">
    <property type="entry name" value="MarR/SlyA-like"/>
</dbReference>
<proteinExistence type="predicted"/>
<dbReference type="GO" id="GO:0003700">
    <property type="term" value="F:DNA-binding transcription factor activity"/>
    <property type="evidence" value="ECO:0007669"/>
    <property type="project" value="InterPro"/>
</dbReference>
<keyword evidence="3" id="KW-1185">Reference proteome</keyword>